<evidence type="ECO:0000313" key="3">
    <source>
        <dbReference type="EMBL" id="SDL48137.1"/>
    </source>
</evidence>
<feature type="domain" description="Thoeris protein ThsA Macro" evidence="2">
    <location>
        <begin position="83"/>
        <end position="252"/>
    </location>
</feature>
<reference evidence="3 4" key="1">
    <citation type="submission" date="2016-10" db="EMBL/GenBank/DDBJ databases">
        <authorList>
            <person name="de Groot N.N."/>
        </authorList>
    </citation>
    <scope>NUCLEOTIDE SEQUENCE [LARGE SCALE GENOMIC DNA]</scope>
    <source>
        <strain evidence="3 4">CGMCC 4.5681</strain>
    </source>
</reference>
<keyword evidence="1" id="KW-0812">Transmembrane</keyword>
<sequence>MGFVQGLQAIVRTPRGRSDLARHFLVSFGAVALLVLAAQAAGARLPDAAALGVPVVAGLIWAPARAYPRCPVTRQLTHPDVTVTVRVGDPLALDADLVIGFADTFDTDLSGLRGQLLGRMYDGDLERLDSELDRALAAVVPRSVETRATKPRGKLKRYPLGTVATIGSPYRKVHCVASVRVDADVTARASVDDLWLSLGRLWAAIAREGPVDRVAVPIVEADPDLLIKMVVLSFVAQARTRAVARELTLVVRRPDAGAVDLLETRAFLAAL</sequence>
<feature type="transmembrane region" description="Helical" evidence="1">
    <location>
        <begin position="20"/>
        <end position="42"/>
    </location>
</feature>
<proteinExistence type="predicted"/>
<evidence type="ECO:0000256" key="1">
    <source>
        <dbReference type="SAM" id="Phobius"/>
    </source>
</evidence>
<keyword evidence="1" id="KW-0472">Membrane</keyword>
<dbReference type="EMBL" id="FNFB01000022">
    <property type="protein sequence ID" value="SDL48137.1"/>
    <property type="molecule type" value="Genomic_DNA"/>
</dbReference>
<protein>
    <recommendedName>
        <fullName evidence="2">Thoeris protein ThsA Macro domain-containing protein</fullName>
    </recommendedName>
</protein>
<dbReference type="InterPro" id="IPR045535">
    <property type="entry name" value="ThsA_Macro"/>
</dbReference>
<evidence type="ECO:0000313" key="4">
    <source>
        <dbReference type="Proteomes" id="UP000198683"/>
    </source>
</evidence>
<keyword evidence="4" id="KW-1185">Reference proteome</keyword>
<gene>
    <name evidence="3" type="ORF">SAMN05421874_12274</name>
</gene>
<dbReference type="Pfam" id="PF20016">
    <property type="entry name" value="ThsA_Macro"/>
    <property type="match status" value="1"/>
</dbReference>
<dbReference type="Proteomes" id="UP000198683">
    <property type="component" value="Unassembled WGS sequence"/>
</dbReference>
<dbReference type="STRING" id="683260.SAMN05421874_12274"/>
<accession>A0A1G9KEH9</accession>
<organism evidence="3 4">
    <name type="scientific">Nonomuraea maritima</name>
    <dbReference type="NCBI Taxonomy" id="683260"/>
    <lineage>
        <taxon>Bacteria</taxon>
        <taxon>Bacillati</taxon>
        <taxon>Actinomycetota</taxon>
        <taxon>Actinomycetes</taxon>
        <taxon>Streptosporangiales</taxon>
        <taxon>Streptosporangiaceae</taxon>
        <taxon>Nonomuraea</taxon>
    </lineage>
</organism>
<dbReference type="AlphaFoldDB" id="A0A1G9KEH9"/>
<name>A0A1G9KEH9_9ACTN</name>
<keyword evidence="1" id="KW-1133">Transmembrane helix</keyword>
<evidence type="ECO:0000259" key="2">
    <source>
        <dbReference type="Pfam" id="PF20016"/>
    </source>
</evidence>